<organism evidence="1 2">
    <name type="scientific">Knufia fluminis</name>
    <dbReference type="NCBI Taxonomy" id="191047"/>
    <lineage>
        <taxon>Eukaryota</taxon>
        <taxon>Fungi</taxon>
        <taxon>Dikarya</taxon>
        <taxon>Ascomycota</taxon>
        <taxon>Pezizomycotina</taxon>
        <taxon>Eurotiomycetes</taxon>
        <taxon>Chaetothyriomycetidae</taxon>
        <taxon>Chaetothyriales</taxon>
        <taxon>Trichomeriaceae</taxon>
        <taxon>Knufia</taxon>
    </lineage>
</organism>
<keyword evidence="2" id="KW-1185">Reference proteome</keyword>
<dbReference type="Proteomes" id="UP001316803">
    <property type="component" value="Unassembled WGS sequence"/>
</dbReference>
<evidence type="ECO:0000313" key="1">
    <source>
        <dbReference type="EMBL" id="KAK5949110.1"/>
    </source>
</evidence>
<sequence length="328" mass="37941">MHSWAFGPSISQTSSWFKLPDELRIKILDHLYQSIKYNHESMEGVSKYLLSVALVSRRFINRREAVRLLSQHIFWSLERLPGFYTTEQESPIGITRLKPRLDGHVPRSIDTSRHLNIENILVEVGAETVWKEQRKIWHRFQWISRPEEHVKQVLLAPTLSGIQKIIPRLRRIAVKIRRNDLIFNDATITVRDESILFQLADASFRTKSDIVKYCSRCGRHSAEPKPWTTIEQELAEDNESQDPRVLVHGSLSYHGAEFLRSTKRLLVAAKAHRIEVTLLFTVRLVTFSHCCYASGITASFDLSDKLLQFSLDGQNVSIPQEIPDDFLE</sequence>
<accession>A0AAN8EGJ6</accession>
<dbReference type="AlphaFoldDB" id="A0AAN8EGJ6"/>
<protein>
    <submittedName>
        <fullName evidence="1">Uncharacterized protein</fullName>
    </submittedName>
</protein>
<proteinExistence type="predicted"/>
<reference evidence="1 2" key="1">
    <citation type="submission" date="2022-12" db="EMBL/GenBank/DDBJ databases">
        <title>Genomic features and morphological characterization of a novel Knufia sp. strain isolated from spacecraft assembly facility.</title>
        <authorList>
            <person name="Teixeira M."/>
            <person name="Chander A.M."/>
            <person name="Stajich J.E."/>
            <person name="Venkateswaran K."/>
        </authorList>
    </citation>
    <scope>NUCLEOTIDE SEQUENCE [LARGE SCALE GENOMIC DNA]</scope>
    <source>
        <strain evidence="1 2">FJI-L2-BK-P2</strain>
    </source>
</reference>
<gene>
    <name evidence="1" type="ORF">OHC33_009851</name>
</gene>
<comment type="caution">
    <text evidence="1">The sequence shown here is derived from an EMBL/GenBank/DDBJ whole genome shotgun (WGS) entry which is preliminary data.</text>
</comment>
<evidence type="ECO:0000313" key="2">
    <source>
        <dbReference type="Proteomes" id="UP001316803"/>
    </source>
</evidence>
<name>A0AAN8EGJ6_9EURO</name>
<dbReference type="EMBL" id="JAKLMC020000039">
    <property type="protein sequence ID" value="KAK5949110.1"/>
    <property type="molecule type" value="Genomic_DNA"/>
</dbReference>